<reference evidence="2 3" key="1">
    <citation type="submission" date="2020-08" db="EMBL/GenBank/DDBJ databases">
        <title>Genomic Encyclopedia of Type Strains, Phase III (KMG-III): the genomes of soil and plant-associated and newly described type strains.</title>
        <authorList>
            <person name="Whitman W."/>
        </authorList>
    </citation>
    <scope>NUCLEOTIDE SEQUENCE [LARGE SCALE GENOMIC DNA]</scope>
    <source>
        <strain evidence="2 3">CECT 3237</strain>
    </source>
</reference>
<dbReference type="InterPro" id="IPR006311">
    <property type="entry name" value="TAT_signal"/>
</dbReference>
<organism evidence="2 3">
    <name type="scientific">Streptomyces violarus</name>
    <dbReference type="NCBI Taxonomy" id="67380"/>
    <lineage>
        <taxon>Bacteria</taxon>
        <taxon>Bacillati</taxon>
        <taxon>Actinomycetota</taxon>
        <taxon>Actinomycetes</taxon>
        <taxon>Kitasatosporales</taxon>
        <taxon>Streptomycetaceae</taxon>
        <taxon>Streptomyces</taxon>
    </lineage>
</organism>
<keyword evidence="1" id="KW-0732">Signal</keyword>
<accession>A0A7W5F1L4</accession>
<gene>
    <name evidence="2" type="ORF">FHS41_003143</name>
</gene>
<feature type="chain" id="PRO_5031534105" description="Spore-associated protein A" evidence="1">
    <location>
        <begin position="34"/>
        <end position="148"/>
    </location>
</feature>
<dbReference type="Proteomes" id="UP000572907">
    <property type="component" value="Unassembled WGS sequence"/>
</dbReference>
<proteinExistence type="predicted"/>
<keyword evidence="3" id="KW-1185">Reference proteome</keyword>
<dbReference type="EMBL" id="JACHXE010000002">
    <property type="protein sequence ID" value="MBB3076666.1"/>
    <property type="molecule type" value="Genomic_DNA"/>
</dbReference>
<dbReference type="PROSITE" id="PS51318">
    <property type="entry name" value="TAT"/>
    <property type="match status" value="1"/>
</dbReference>
<sequence>MKLSRRTTATATAAALATVALGATLAATAPASAAVPTASKAAKAAYNGVCGSGFKVIDSTPVGNVGTVYLTWNEAKGQNCAVTIRHKAGAKIYMSVTLEIPEEHNPIVSDTGYYTSYAGPVYLGAGGYCVNWSGAIGSATGADSGHCG</sequence>
<dbReference type="RefSeq" id="WP_184591816.1">
    <property type="nucleotide sequence ID" value="NZ_BMUP01000012.1"/>
</dbReference>
<evidence type="ECO:0008006" key="4">
    <source>
        <dbReference type="Google" id="ProtNLM"/>
    </source>
</evidence>
<dbReference type="AlphaFoldDB" id="A0A7W5F1L4"/>
<protein>
    <recommendedName>
        <fullName evidence="4">Spore-associated protein A</fullName>
    </recommendedName>
</protein>
<feature type="signal peptide" evidence="1">
    <location>
        <begin position="1"/>
        <end position="33"/>
    </location>
</feature>
<name>A0A7W5F1L4_9ACTN</name>
<evidence type="ECO:0000313" key="2">
    <source>
        <dbReference type="EMBL" id="MBB3076666.1"/>
    </source>
</evidence>
<comment type="caution">
    <text evidence="2">The sequence shown here is derived from an EMBL/GenBank/DDBJ whole genome shotgun (WGS) entry which is preliminary data.</text>
</comment>
<evidence type="ECO:0000313" key="3">
    <source>
        <dbReference type="Proteomes" id="UP000572907"/>
    </source>
</evidence>
<evidence type="ECO:0000256" key="1">
    <source>
        <dbReference type="SAM" id="SignalP"/>
    </source>
</evidence>